<evidence type="ECO:0000256" key="1">
    <source>
        <dbReference type="ARBA" id="ARBA00007785"/>
    </source>
</evidence>
<gene>
    <name evidence="3" type="ORF">IE077_001196</name>
</gene>
<dbReference type="InterPro" id="IPR018793">
    <property type="entry name" value="Cyt_c_oxidase_assmbl_Pet191"/>
</dbReference>
<keyword evidence="2" id="KW-1015">Disulfide bond</keyword>
<dbReference type="PANTHER" id="PTHR28627:SF1">
    <property type="entry name" value="CYTOCHROME C OXIDASE ASSEMBLY FACTOR 5"/>
    <property type="match status" value="1"/>
</dbReference>
<evidence type="ECO:0000313" key="4">
    <source>
        <dbReference type="Proteomes" id="UP000823046"/>
    </source>
</evidence>
<dbReference type="Proteomes" id="UP000823046">
    <property type="component" value="Unassembled WGS sequence"/>
</dbReference>
<comment type="similarity">
    <text evidence="1">Belongs to the PET191 family.</text>
</comment>
<evidence type="ECO:0000313" key="3">
    <source>
        <dbReference type="EMBL" id="KAF8819313.1"/>
    </source>
</evidence>
<evidence type="ECO:0008006" key="5">
    <source>
        <dbReference type="Google" id="ProtNLM"/>
    </source>
</evidence>
<comment type="caution">
    <text evidence="3">The sequence shown here is derived from an EMBL/GenBank/DDBJ whole genome shotgun (WGS) entry which is preliminary data.</text>
</comment>
<sequence length="125" mass="14283">MKLLHLLFLGTVLSSLRSYVLYVAAVRVFLQGSIFYLQTMSLAISPDKPHRKASNSCRQIYRELISCYKKSPCMQNPENTFEQCFHSENVKDVGADCILSRKAYAQCRRNLLNPMKKLKGNPYSG</sequence>
<accession>A0ABQ7J5P7</accession>
<keyword evidence="4" id="KW-1185">Reference proteome</keyword>
<organism evidence="3 4">
    <name type="scientific">Cardiosporidium cionae</name>
    <dbReference type="NCBI Taxonomy" id="476202"/>
    <lineage>
        <taxon>Eukaryota</taxon>
        <taxon>Sar</taxon>
        <taxon>Alveolata</taxon>
        <taxon>Apicomplexa</taxon>
        <taxon>Aconoidasida</taxon>
        <taxon>Nephromycida</taxon>
        <taxon>Cardiosporidium</taxon>
    </lineage>
</organism>
<reference evidence="3 4" key="1">
    <citation type="journal article" date="2020" name="bioRxiv">
        <title>Metabolic contributions of an alphaproteobacterial endosymbiont in the apicomplexan Cardiosporidium cionae.</title>
        <authorList>
            <person name="Hunter E.S."/>
            <person name="Paight C.J."/>
            <person name="Lane C.E."/>
        </authorList>
    </citation>
    <scope>NUCLEOTIDE SEQUENCE [LARGE SCALE GENOMIC DNA]</scope>
    <source>
        <strain evidence="3">ESH_2018</strain>
    </source>
</reference>
<proteinExistence type="inferred from homology"/>
<dbReference type="Pfam" id="PF10203">
    <property type="entry name" value="Pet191_N"/>
    <property type="match status" value="1"/>
</dbReference>
<name>A0ABQ7J5P7_9APIC</name>
<evidence type="ECO:0000256" key="2">
    <source>
        <dbReference type="ARBA" id="ARBA00023157"/>
    </source>
</evidence>
<dbReference type="EMBL" id="JADAQX010000825">
    <property type="protein sequence ID" value="KAF8819313.1"/>
    <property type="molecule type" value="Genomic_DNA"/>
</dbReference>
<dbReference type="PANTHER" id="PTHR28627">
    <property type="entry name" value="CYTOCHROME C OXIDASE ASSEMBLY FACTOR 5"/>
    <property type="match status" value="1"/>
</dbReference>
<protein>
    <recommendedName>
        <fullName evidence="5">Cytochrome c oxidase assembly factor 5</fullName>
    </recommendedName>
</protein>